<dbReference type="AlphaFoldDB" id="A0A834RZK8"/>
<dbReference type="CDD" id="cd01647">
    <property type="entry name" value="RT_LTR"/>
    <property type="match status" value="1"/>
</dbReference>
<sequence length="272" mass="31248">MTQSLKKAVKLADKTSIELGYDDDIDNIYLRFYSIYNNNKRKILADIRNINDFTACIAEHAKSVFKHLADLLNLPARRGAINYSINIIPRLKHLNAKIYGISKDEGLTVKAYIKDIRGRGEIRKSKLDFASPVLVVYKPRGRLRICVDYRALNAVTIKNRNAFLIIKETLAQLANVAYFTVVDVIAAFNKIRIKEGDKYKTAFLTQYSLFKYLAYINKVLHNYFNEFCSAYLDDVLVYSASLAEHKVHVRKVIKSLGEARLYLDIYKSEFAV</sequence>
<dbReference type="PANTHER" id="PTHR24559:SF444">
    <property type="entry name" value="REVERSE TRANSCRIPTASE DOMAIN-CONTAINING PROTEIN"/>
    <property type="match status" value="1"/>
</dbReference>
<dbReference type="Gene3D" id="3.10.10.10">
    <property type="entry name" value="HIV Type 1 Reverse Transcriptase, subunit A, domain 1"/>
    <property type="match status" value="1"/>
</dbReference>
<gene>
    <name evidence="1" type="ORF">PtrM4_076660</name>
</gene>
<comment type="caution">
    <text evidence="1">The sequence shown here is derived from an EMBL/GenBank/DDBJ whole genome shotgun (WGS) entry which is preliminary data.</text>
</comment>
<dbReference type="RefSeq" id="XP_065963176.1">
    <property type="nucleotide sequence ID" value="XM_066106238.1"/>
</dbReference>
<accession>A0A834RZK8</accession>
<protein>
    <recommendedName>
        <fullName evidence="3">Reverse transcriptase domain-containing protein</fullName>
    </recommendedName>
</protein>
<evidence type="ECO:0000313" key="1">
    <source>
        <dbReference type="EMBL" id="KAF7572761.1"/>
    </source>
</evidence>
<name>A0A834RZK8_9PLEO</name>
<reference evidence="1 2" key="1">
    <citation type="journal article" date="2018" name="BMC Genomics">
        <title>Comparative genomics of the wheat fungal pathogen Pyrenophora tritici-repentis reveals chromosomal variations and genome plasticity.</title>
        <authorList>
            <person name="Moolhuijzen P."/>
            <person name="See P.T."/>
            <person name="Hane J.K."/>
            <person name="Shi G."/>
            <person name="Liu Z."/>
            <person name="Oliver R.P."/>
            <person name="Moffat C.S."/>
        </authorList>
    </citation>
    <scope>NUCLEOTIDE SEQUENCE [LARGE SCALE GENOMIC DNA]</scope>
    <source>
        <strain evidence="1">M4</strain>
    </source>
</reference>
<dbReference type="Proteomes" id="UP000245464">
    <property type="component" value="Chromosome 3"/>
</dbReference>
<dbReference type="SUPFAM" id="SSF56672">
    <property type="entry name" value="DNA/RNA polymerases"/>
    <property type="match status" value="1"/>
</dbReference>
<organism evidence="1 2">
    <name type="scientific">Pyrenophora tritici-repentis</name>
    <dbReference type="NCBI Taxonomy" id="45151"/>
    <lineage>
        <taxon>Eukaryota</taxon>
        <taxon>Fungi</taxon>
        <taxon>Dikarya</taxon>
        <taxon>Ascomycota</taxon>
        <taxon>Pezizomycotina</taxon>
        <taxon>Dothideomycetes</taxon>
        <taxon>Pleosporomycetidae</taxon>
        <taxon>Pleosporales</taxon>
        <taxon>Pleosporineae</taxon>
        <taxon>Pleosporaceae</taxon>
        <taxon>Pyrenophora</taxon>
    </lineage>
</organism>
<dbReference type="PANTHER" id="PTHR24559">
    <property type="entry name" value="TRANSPOSON TY3-I GAG-POL POLYPROTEIN"/>
    <property type="match status" value="1"/>
</dbReference>
<dbReference type="KEGG" id="ptrr:90955839"/>
<dbReference type="InterPro" id="IPR053134">
    <property type="entry name" value="RNA-dir_DNA_polymerase"/>
</dbReference>
<dbReference type="EMBL" id="NQIK02000003">
    <property type="protein sequence ID" value="KAF7572761.1"/>
    <property type="molecule type" value="Genomic_DNA"/>
</dbReference>
<dbReference type="GeneID" id="90955839"/>
<proteinExistence type="predicted"/>
<dbReference type="InterPro" id="IPR043502">
    <property type="entry name" value="DNA/RNA_pol_sf"/>
</dbReference>
<evidence type="ECO:0000313" key="2">
    <source>
        <dbReference type="Proteomes" id="UP000245464"/>
    </source>
</evidence>
<dbReference type="Gene3D" id="3.30.70.270">
    <property type="match status" value="1"/>
</dbReference>
<evidence type="ECO:0008006" key="3">
    <source>
        <dbReference type="Google" id="ProtNLM"/>
    </source>
</evidence>
<dbReference type="InterPro" id="IPR043128">
    <property type="entry name" value="Rev_trsase/Diguanyl_cyclase"/>
</dbReference>